<feature type="region of interest" description="Disordered" evidence="1">
    <location>
        <begin position="57"/>
        <end position="88"/>
    </location>
</feature>
<evidence type="ECO:0000313" key="3">
    <source>
        <dbReference type="Proteomes" id="UP000251960"/>
    </source>
</evidence>
<dbReference type="Proteomes" id="UP000251960">
    <property type="component" value="Chromosome 4"/>
</dbReference>
<dbReference type="AlphaFoldDB" id="A0A3L6EZX9"/>
<organism evidence="2 3">
    <name type="scientific">Zea mays</name>
    <name type="common">Maize</name>
    <dbReference type="NCBI Taxonomy" id="4577"/>
    <lineage>
        <taxon>Eukaryota</taxon>
        <taxon>Viridiplantae</taxon>
        <taxon>Streptophyta</taxon>
        <taxon>Embryophyta</taxon>
        <taxon>Tracheophyta</taxon>
        <taxon>Spermatophyta</taxon>
        <taxon>Magnoliopsida</taxon>
        <taxon>Liliopsida</taxon>
        <taxon>Poales</taxon>
        <taxon>Poaceae</taxon>
        <taxon>PACMAD clade</taxon>
        <taxon>Panicoideae</taxon>
        <taxon>Andropogonodae</taxon>
        <taxon>Andropogoneae</taxon>
        <taxon>Tripsacinae</taxon>
        <taxon>Zea</taxon>
    </lineage>
</organism>
<evidence type="ECO:0000313" key="2">
    <source>
        <dbReference type="EMBL" id="PWZ26602.1"/>
    </source>
</evidence>
<protein>
    <submittedName>
        <fullName evidence="2">Uncharacterized protein</fullName>
    </submittedName>
</protein>
<reference evidence="2 3" key="1">
    <citation type="journal article" date="2018" name="Nat. Genet.">
        <title>Extensive intraspecific gene order and gene structural variations between Mo17 and other maize genomes.</title>
        <authorList>
            <person name="Sun S."/>
            <person name="Zhou Y."/>
            <person name="Chen J."/>
            <person name="Shi J."/>
            <person name="Zhao H."/>
            <person name="Zhao H."/>
            <person name="Song W."/>
            <person name="Zhang M."/>
            <person name="Cui Y."/>
            <person name="Dong X."/>
            <person name="Liu H."/>
            <person name="Ma X."/>
            <person name="Jiao Y."/>
            <person name="Wang B."/>
            <person name="Wei X."/>
            <person name="Stein J.C."/>
            <person name="Glaubitz J.C."/>
            <person name="Lu F."/>
            <person name="Yu G."/>
            <person name="Liang C."/>
            <person name="Fengler K."/>
            <person name="Li B."/>
            <person name="Rafalski A."/>
            <person name="Schnable P.S."/>
            <person name="Ware D.H."/>
            <person name="Buckler E.S."/>
            <person name="Lai J."/>
        </authorList>
    </citation>
    <scope>NUCLEOTIDE SEQUENCE [LARGE SCALE GENOMIC DNA]</scope>
    <source>
        <strain evidence="3">cv. Missouri 17</strain>
        <tissue evidence="2">Seedling</tissue>
    </source>
</reference>
<evidence type="ECO:0000256" key="1">
    <source>
        <dbReference type="SAM" id="MobiDB-lite"/>
    </source>
</evidence>
<sequence>MTAPPVVSRRPLEAATGNTSSMSGSGVDVRGNYASGGADAELLMTTLPLVSGCAPNATVPPQFPTAPAAPSTDIPAAGLHRVPLTPGP</sequence>
<feature type="region of interest" description="Disordered" evidence="1">
    <location>
        <begin position="1"/>
        <end position="34"/>
    </location>
</feature>
<comment type="caution">
    <text evidence="2">The sequence shown here is derived from an EMBL/GenBank/DDBJ whole genome shotgun (WGS) entry which is preliminary data.</text>
</comment>
<accession>A0A3L6EZX9</accession>
<dbReference type="EMBL" id="NCVQ01000005">
    <property type="protein sequence ID" value="PWZ26602.1"/>
    <property type="molecule type" value="Genomic_DNA"/>
</dbReference>
<gene>
    <name evidence="2" type="ORF">Zm00014a_025446</name>
</gene>
<name>A0A3L6EZX9_MAIZE</name>
<proteinExistence type="predicted"/>